<proteinExistence type="predicted"/>
<reference evidence="2" key="1">
    <citation type="journal article" date="2009" name="Proc. Natl. Acad. Sci. U.S.A.">
        <title>Identification of Rhodococcus fascians cytokinins and their modus operandi to reshape the plant.</title>
        <authorList>
            <person name="Pertry I."/>
            <person name="Vaclavikova K."/>
            <person name="Depuydt S."/>
            <person name="Galuszka P."/>
            <person name="Spichal L."/>
            <person name="Temmerman W."/>
            <person name="Stes E."/>
            <person name="Schmulling T."/>
            <person name="Kakimoto T."/>
            <person name="Van Montagu M.C."/>
            <person name="Strnad M."/>
            <person name="Holsters M."/>
            <person name="Tarkowski P."/>
            <person name="Vereecke D."/>
        </authorList>
    </citation>
    <scope>NUCLEOTIDE SEQUENCE</scope>
    <source>
        <strain evidence="2">D188</strain>
        <plasmid evidence="2">pFiD188</plasmid>
    </source>
</reference>
<dbReference type="SUPFAM" id="SSF53328">
    <property type="entry name" value="Formyltransferase"/>
    <property type="match status" value="1"/>
</dbReference>
<dbReference type="InterPro" id="IPR036477">
    <property type="entry name" value="Formyl_transf_N_sf"/>
</dbReference>
<dbReference type="RefSeq" id="WP_015586122.1">
    <property type="nucleotide sequence ID" value="NC_021080.1"/>
</dbReference>
<reference evidence="2" key="5">
    <citation type="journal article" date="2012" name="Mol. Plant Microbe Interact.">
        <title>pFiD188, the linear virulence plasmid of Rhodococcus fascians D188.</title>
        <authorList>
            <person name="Francis I."/>
            <person name="De Keyser A."/>
            <person name="De Backer P."/>
            <person name="Simon-Mateo C."/>
            <person name="Kalkus J."/>
            <person name="Pertry I."/>
            <person name="Ardiles-Diaz W."/>
            <person name="De Rycke R."/>
            <person name="Vandeputte O.M."/>
            <person name="El Jaziri M."/>
            <person name="Holsters M."/>
            <person name="Vereecke D."/>
        </authorList>
    </citation>
    <scope>NUCLEOTIDE SEQUENCE</scope>
    <source>
        <strain evidence="2">D188</strain>
        <plasmid evidence="2">pFiD188</plasmid>
    </source>
</reference>
<geneLocation type="plasmid" evidence="2">
    <name>pFiD188</name>
</geneLocation>
<evidence type="ECO:0000313" key="2">
    <source>
        <dbReference type="EMBL" id="AET25204.1"/>
    </source>
</evidence>
<gene>
    <name evidence="2" type="ORF">pFi_068</name>
</gene>
<accession>G8JYT3</accession>
<reference evidence="2" key="4">
    <citation type="submission" date="2011-06" db="EMBL/GenBank/DDBJ databases">
        <authorList>
            <person name="Vereecke D.M."/>
        </authorList>
    </citation>
    <scope>NUCLEOTIDE SEQUENCE</scope>
    <source>
        <strain evidence="2">D188</strain>
        <plasmid evidence="2">pFiD188</plasmid>
    </source>
</reference>
<dbReference type="EMBL" id="JN093097">
    <property type="protein sequence ID" value="AET25204.1"/>
    <property type="molecule type" value="Genomic_DNA"/>
</dbReference>
<dbReference type="Gene3D" id="3.40.50.170">
    <property type="entry name" value="Formyl transferase, N-terminal domain"/>
    <property type="match status" value="1"/>
</dbReference>
<dbReference type="InterPro" id="IPR002376">
    <property type="entry name" value="Formyl_transf_N"/>
</dbReference>
<name>G8JYT3_RHOFA</name>
<reference evidence="2" key="3">
    <citation type="journal article" date="2011" name="Annu. Rev. Phytopathol.">
        <title>A successful bacterial coup d'etat: how Rhodococcus fascians redirects plant development.</title>
        <authorList>
            <person name="Stes E."/>
            <person name="Vandeputte O.M."/>
            <person name="El Jaziri M."/>
            <person name="Holsters M."/>
            <person name="Vereecke D."/>
        </authorList>
    </citation>
    <scope>NUCLEOTIDE SEQUENCE</scope>
    <source>
        <strain evidence="2">D188</strain>
        <plasmid evidence="2">pFiD188</plasmid>
    </source>
</reference>
<reference evidence="2" key="2">
    <citation type="journal article" date="2010" name="Mol. Plant Microbe Interact.">
        <title>Rhodococcus fascians impacts plant development through the dynamic fas-mediated production of a cytokinin mix.</title>
        <authorList>
            <person name="Pertry I."/>
            <person name="Vaclavikova K."/>
            <person name="Gemrotova M."/>
            <person name="Spichal L."/>
            <person name="Galuszka P."/>
            <person name="Depuydt S."/>
            <person name="Temmerman W."/>
            <person name="Stes E."/>
            <person name="De Keyser A."/>
            <person name="Riefler M."/>
            <person name="Biondi S."/>
            <person name="Novak O."/>
            <person name="Schmulling T."/>
            <person name="Strnad M."/>
            <person name="Tarkowski P."/>
            <person name="Holsters M."/>
            <person name="Vereecke D."/>
        </authorList>
    </citation>
    <scope>NUCLEOTIDE SEQUENCE</scope>
    <source>
        <strain evidence="2">D188</strain>
        <plasmid evidence="2">pFiD188</plasmid>
    </source>
</reference>
<dbReference type="GO" id="GO:0016740">
    <property type="term" value="F:transferase activity"/>
    <property type="evidence" value="ECO:0007669"/>
    <property type="project" value="UniProtKB-KW"/>
</dbReference>
<keyword evidence="2" id="KW-0808">Transferase</keyword>
<keyword evidence="2" id="KW-0614">Plasmid</keyword>
<dbReference type="Pfam" id="PF00551">
    <property type="entry name" value="Formyl_trans_N"/>
    <property type="match status" value="1"/>
</dbReference>
<feature type="domain" description="Formyl transferase N-terminal" evidence="1">
    <location>
        <begin position="63"/>
        <end position="144"/>
    </location>
</feature>
<organism evidence="2">
    <name type="scientific">Rhodococcoides fascians D188</name>
    <dbReference type="NCBI Taxonomy" id="1051973"/>
    <lineage>
        <taxon>Bacteria</taxon>
        <taxon>Bacillati</taxon>
        <taxon>Actinomycetota</taxon>
        <taxon>Actinomycetes</taxon>
        <taxon>Mycobacteriales</taxon>
        <taxon>Nocardiaceae</taxon>
        <taxon>Rhodococcoides</taxon>
    </lineage>
</organism>
<sequence length="192" mass="21795">MKDTRSVLLISDGSRWGELAHDFLRRRFADVDWFGWDYGDPVTRSFDQWHGCDLLLSFKSDFILSEATLDRVRELAVNFHPATPNYRGIGGYRYAIDDNQTQFGATCHIITPKVDGGPIIAVDRFDIVPGESETSLSERTAAAALAQFHRIVTTIYNNTAISADHSEQWGQRLYTRRALDADRRKRGELVEA</sequence>
<evidence type="ECO:0000259" key="1">
    <source>
        <dbReference type="Pfam" id="PF00551"/>
    </source>
</evidence>
<dbReference type="AlphaFoldDB" id="G8JYT3"/>
<protein>
    <submittedName>
        <fullName evidence="2">Putative folate-dependent phosphoribosylglycinamide formyltransferase</fullName>
    </submittedName>
</protein>